<organism evidence="2 3">
    <name type="scientific">Nocardioides agri</name>
    <dbReference type="NCBI Taxonomy" id="2682843"/>
    <lineage>
        <taxon>Bacteria</taxon>
        <taxon>Bacillati</taxon>
        <taxon>Actinomycetota</taxon>
        <taxon>Actinomycetes</taxon>
        <taxon>Propionibacteriales</taxon>
        <taxon>Nocardioidaceae</taxon>
        <taxon>Nocardioides</taxon>
    </lineage>
</organism>
<dbReference type="RefSeq" id="WP_157346294.1">
    <property type="nucleotide sequence ID" value="NZ_WSEK01000005.1"/>
</dbReference>
<dbReference type="Proteomes" id="UP000473525">
    <property type="component" value="Unassembled WGS sequence"/>
</dbReference>
<feature type="coiled-coil region" evidence="1">
    <location>
        <begin position="124"/>
        <end position="215"/>
    </location>
</feature>
<dbReference type="EMBL" id="WSEK01000005">
    <property type="protein sequence ID" value="MVQ51419.1"/>
    <property type="molecule type" value="Genomic_DNA"/>
</dbReference>
<dbReference type="AlphaFoldDB" id="A0A6L6XW58"/>
<evidence type="ECO:0000256" key="1">
    <source>
        <dbReference type="SAM" id="Coils"/>
    </source>
</evidence>
<dbReference type="PANTHER" id="PTHR34547:SF1">
    <property type="entry name" value="YACP-LIKE NYN DOMAIN PROTEIN"/>
    <property type="match status" value="1"/>
</dbReference>
<dbReference type="InterPro" id="IPR010298">
    <property type="entry name" value="YacP-like"/>
</dbReference>
<keyword evidence="3" id="KW-1185">Reference proteome</keyword>
<comment type="caution">
    <text evidence="2">The sequence shown here is derived from an EMBL/GenBank/DDBJ whole genome shotgun (WGS) entry which is preliminary data.</text>
</comment>
<gene>
    <name evidence="2" type="ORF">GON03_19745</name>
</gene>
<evidence type="ECO:0000313" key="2">
    <source>
        <dbReference type="EMBL" id="MVQ51419.1"/>
    </source>
</evidence>
<accession>A0A6L6XW58</accession>
<name>A0A6L6XW58_9ACTN</name>
<protein>
    <submittedName>
        <fullName evidence="2">RNA-binding protein</fullName>
    </submittedName>
</protein>
<sequence length="422" mass="45263">MTGAAGPALTDLPEPVRLRVVAQVAEVLPDVPQLPPGVRRVATFAPARRARLGATAIGEALGDEEFRERAGVQVAARPEPAAEDDVAVAARAWMTRPEGWAELVAERAARVAAVAPPDQRDRELERLRARLAETEETVRELRAGQRELEDRHKAEHTGLRRKVGEARAAERDAREVAERATAELAALRAEVEGRVGALEKENRRLRTEVERRDAEGAQAKRVARSERDEVTMRARLLLETVIDAATGLRRELALPPVEGVPADRVVADVAEAGVRTPSSAGAMGAAHPGLLDQLLAMPRARLIVDGYNVSKRAWPSSSLEAQRNRLAGSLAALVARTGAETTLVFDAAETDHRPPVVAPRGVRVLYSPRGVLADDVVRDLVSVEPQGRVVVVVTADRAVATDVAAAGARVVDPDALLGLIAR</sequence>
<reference evidence="2 3" key="1">
    <citation type="submission" date="2019-12" db="EMBL/GenBank/DDBJ databases">
        <authorList>
            <person name="Huq M.A."/>
        </authorList>
    </citation>
    <scope>NUCLEOTIDE SEQUENCE [LARGE SCALE GENOMIC DNA]</scope>
    <source>
        <strain evidence="2 3">MAH-18</strain>
    </source>
</reference>
<proteinExistence type="predicted"/>
<evidence type="ECO:0000313" key="3">
    <source>
        <dbReference type="Proteomes" id="UP000473525"/>
    </source>
</evidence>
<dbReference type="Pfam" id="PF05991">
    <property type="entry name" value="NYN_YacP"/>
    <property type="match status" value="1"/>
</dbReference>
<keyword evidence="1" id="KW-0175">Coiled coil</keyword>
<dbReference type="PANTHER" id="PTHR34547">
    <property type="entry name" value="YACP-LIKE NYN DOMAIN PROTEIN"/>
    <property type="match status" value="1"/>
</dbReference>